<dbReference type="AlphaFoldDB" id="A0A1H4LY55"/>
<name>A0A1H4LY55_9NOCA</name>
<dbReference type="GO" id="GO:0016746">
    <property type="term" value="F:acyltransferase activity"/>
    <property type="evidence" value="ECO:0007669"/>
    <property type="project" value="InterPro"/>
</dbReference>
<evidence type="ECO:0000259" key="2">
    <source>
        <dbReference type="Pfam" id="PF11774"/>
    </source>
</evidence>
<dbReference type="Gene3D" id="3.30.60.230">
    <property type="entry name" value="Lsr2, dimerization domain"/>
    <property type="match status" value="1"/>
</dbReference>
<dbReference type="Proteomes" id="UP000183561">
    <property type="component" value="Unassembled WGS sequence"/>
</dbReference>
<dbReference type="InterPro" id="IPR042261">
    <property type="entry name" value="Lsr2-like_dimerization"/>
</dbReference>
<keyword evidence="5" id="KW-1185">Reference proteome</keyword>
<dbReference type="GO" id="GO:0003677">
    <property type="term" value="F:DNA binding"/>
    <property type="evidence" value="ECO:0007669"/>
    <property type="project" value="UniProtKB-KW"/>
</dbReference>
<dbReference type="Pfam" id="PF11774">
    <property type="entry name" value="Lsr2"/>
    <property type="match status" value="1"/>
</dbReference>
<gene>
    <name evidence="4" type="ORF">SAMN04490239_1522</name>
</gene>
<dbReference type="Pfam" id="PF23359">
    <property type="entry name" value="Lsr2_DNA-bd"/>
    <property type="match status" value="1"/>
</dbReference>
<accession>A0A1H4LY55</accession>
<dbReference type="Gene3D" id="4.10.320.10">
    <property type="entry name" value="E3-binding domain"/>
    <property type="match status" value="1"/>
</dbReference>
<evidence type="ECO:0000256" key="1">
    <source>
        <dbReference type="ARBA" id="ARBA00023125"/>
    </source>
</evidence>
<dbReference type="InterPro" id="IPR055370">
    <property type="entry name" value="Lsr2_DNA-bd"/>
</dbReference>
<evidence type="ECO:0000259" key="3">
    <source>
        <dbReference type="Pfam" id="PF23359"/>
    </source>
</evidence>
<dbReference type="InterPro" id="IPR024412">
    <property type="entry name" value="Lsr2_dim_dom"/>
</dbReference>
<dbReference type="InterPro" id="IPR036625">
    <property type="entry name" value="E3-bd_dom_sf"/>
</dbReference>
<feature type="domain" description="Lsr2 dimerization" evidence="2">
    <location>
        <begin position="21"/>
        <end position="80"/>
    </location>
</feature>
<sequence length="134" mass="15140">MRREYCCFVIVSMTVGVKSVARRAVVELVDDIDGTVFGDAGESIHYAVDRVEYEIDLKDEHAKEFRGALDYYIAHSRRVGGRKHRSNRVADPSGSTPGTGEVKMIREWARGHGYEMPSRGRIRADIVQAFRDAH</sequence>
<protein>
    <submittedName>
        <fullName evidence="4">Lsr2 protein</fullName>
    </submittedName>
</protein>
<proteinExistence type="predicted"/>
<dbReference type="EMBL" id="FNSV01000005">
    <property type="protein sequence ID" value="SEB75497.1"/>
    <property type="molecule type" value="Genomic_DNA"/>
</dbReference>
<keyword evidence="1" id="KW-0238">DNA-binding</keyword>
<evidence type="ECO:0000313" key="4">
    <source>
        <dbReference type="EMBL" id="SEB75497.1"/>
    </source>
</evidence>
<feature type="domain" description="Lsr2 DNA-binding" evidence="3">
    <location>
        <begin position="103"/>
        <end position="133"/>
    </location>
</feature>
<reference evidence="5" key="1">
    <citation type="submission" date="2016-10" db="EMBL/GenBank/DDBJ databases">
        <authorList>
            <person name="Varghese N."/>
            <person name="Submissions S."/>
        </authorList>
    </citation>
    <scope>NUCLEOTIDE SEQUENCE [LARGE SCALE GENOMIC DNA]</scope>
    <source>
        <strain evidence="5">DSM 44498</strain>
    </source>
</reference>
<evidence type="ECO:0000313" key="5">
    <source>
        <dbReference type="Proteomes" id="UP000183561"/>
    </source>
</evidence>
<organism evidence="4 5">
    <name type="scientific">Rhodococcus koreensis</name>
    <dbReference type="NCBI Taxonomy" id="99653"/>
    <lineage>
        <taxon>Bacteria</taxon>
        <taxon>Bacillati</taxon>
        <taxon>Actinomycetota</taxon>
        <taxon>Actinomycetes</taxon>
        <taxon>Mycobacteriales</taxon>
        <taxon>Nocardiaceae</taxon>
        <taxon>Rhodococcus</taxon>
    </lineage>
</organism>